<dbReference type="EMBL" id="DF968181">
    <property type="protein sequence ID" value="GAP41860.1"/>
    <property type="molecule type" value="Genomic_DNA"/>
</dbReference>
<dbReference type="Proteomes" id="UP000053370">
    <property type="component" value="Unassembled WGS sequence"/>
</dbReference>
<accession>A0A0S7BXA5</accession>
<dbReference type="PANTHER" id="PTHR43833">
    <property type="entry name" value="POTASSIUM CHANNEL PROTEIN 2-RELATED-RELATED"/>
    <property type="match status" value="1"/>
</dbReference>
<proteinExistence type="predicted"/>
<dbReference type="Pfam" id="PF02254">
    <property type="entry name" value="TrkA_N"/>
    <property type="match status" value="1"/>
</dbReference>
<keyword evidence="3" id="KW-1185">Reference proteome</keyword>
<sequence length="222" mass="24942">MKVIVIGCGTFGLNVAIEMDRGGHEVSVVDIKYKSFEMLPDSFHGKRINGDALAHDVLDRAHVDLVDAVILTTTDDILNLTLSRMFQDKFHKSNIIALNTKPQYRMFYDNMNIQTVSMVSWGILRIEELLTNKLEQSPYSLGTIEVGVYNVVVPKSDMKFLSDDLLKVKQCIIFAYTHNDKTMSLSEGITVESGDVLHVSTNTEGLRNLYMSLGMKTKEGMK</sequence>
<dbReference type="InterPro" id="IPR036291">
    <property type="entry name" value="NAD(P)-bd_dom_sf"/>
</dbReference>
<dbReference type="PROSITE" id="PS51201">
    <property type="entry name" value="RCK_N"/>
    <property type="match status" value="1"/>
</dbReference>
<protein>
    <submittedName>
        <fullName evidence="2">Trk K+ transport system, NAD-binding component</fullName>
    </submittedName>
</protein>
<name>A0A0S7BXA5_9CHLR</name>
<dbReference type="InterPro" id="IPR003148">
    <property type="entry name" value="RCK_N"/>
</dbReference>
<organism evidence="2">
    <name type="scientific">Flexilinea flocculi</name>
    <dbReference type="NCBI Taxonomy" id="1678840"/>
    <lineage>
        <taxon>Bacteria</taxon>
        <taxon>Bacillati</taxon>
        <taxon>Chloroflexota</taxon>
        <taxon>Anaerolineae</taxon>
        <taxon>Anaerolineales</taxon>
        <taxon>Anaerolineaceae</taxon>
        <taxon>Flexilinea</taxon>
    </lineage>
</organism>
<evidence type="ECO:0000313" key="3">
    <source>
        <dbReference type="Proteomes" id="UP000053370"/>
    </source>
</evidence>
<dbReference type="SUPFAM" id="SSF51735">
    <property type="entry name" value="NAD(P)-binding Rossmann-fold domains"/>
    <property type="match status" value="1"/>
</dbReference>
<evidence type="ECO:0000313" key="2">
    <source>
        <dbReference type="EMBL" id="GAP41860.1"/>
    </source>
</evidence>
<feature type="domain" description="RCK N-terminal" evidence="1">
    <location>
        <begin position="1"/>
        <end position="118"/>
    </location>
</feature>
<evidence type="ECO:0000259" key="1">
    <source>
        <dbReference type="PROSITE" id="PS51201"/>
    </source>
</evidence>
<dbReference type="Gene3D" id="3.40.50.720">
    <property type="entry name" value="NAD(P)-binding Rossmann-like Domain"/>
    <property type="match status" value="1"/>
</dbReference>
<reference evidence="2" key="1">
    <citation type="journal article" date="2015" name="Genome Announc.">
        <title>Draft Genome Sequence of Anaerolineae Strain TC1, a Novel Isolate from a Methanogenic Wastewater Treatment System.</title>
        <authorList>
            <person name="Matsuura N."/>
            <person name="Tourlousse D.M."/>
            <person name="Sun L."/>
            <person name="Toyonaga M."/>
            <person name="Kuroda K."/>
            <person name="Ohashi A."/>
            <person name="Cruz R."/>
            <person name="Yamaguchi T."/>
            <person name="Sekiguchi Y."/>
        </authorList>
    </citation>
    <scope>NUCLEOTIDE SEQUENCE [LARGE SCALE GENOMIC DNA]</scope>
    <source>
        <strain evidence="2">TC1</strain>
    </source>
</reference>
<gene>
    <name evidence="2" type="ORF">ATC1_131856</name>
</gene>
<dbReference type="GO" id="GO:0006813">
    <property type="term" value="P:potassium ion transport"/>
    <property type="evidence" value="ECO:0007669"/>
    <property type="project" value="InterPro"/>
</dbReference>
<dbReference type="InterPro" id="IPR050721">
    <property type="entry name" value="Trk_Ktr_HKT_K-transport"/>
</dbReference>
<dbReference type="OrthoDB" id="9775180at2"/>
<dbReference type="RefSeq" id="WP_062283899.1">
    <property type="nucleotide sequence ID" value="NZ_DF968181.1"/>
</dbReference>
<dbReference type="AlphaFoldDB" id="A0A0S7BXA5"/>
<dbReference type="STRING" id="1678840.ATC1_131856"/>